<dbReference type="Gene3D" id="3.30.420.40">
    <property type="match status" value="2"/>
</dbReference>
<organism evidence="1 2">
    <name type="scientific">Hymenobacter koreensis</name>
    <dbReference type="NCBI Taxonomy" id="1084523"/>
    <lineage>
        <taxon>Bacteria</taxon>
        <taxon>Pseudomonadati</taxon>
        <taxon>Bacteroidota</taxon>
        <taxon>Cytophagia</taxon>
        <taxon>Cytophagales</taxon>
        <taxon>Hymenobacteraceae</taxon>
        <taxon>Hymenobacter</taxon>
    </lineage>
</organism>
<dbReference type="EMBL" id="BAABHA010000004">
    <property type="protein sequence ID" value="GAA4381052.1"/>
    <property type="molecule type" value="Genomic_DNA"/>
</dbReference>
<dbReference type="InterPro" id="IPR052519">
    <property type="entry name" value="Euk-type_GlcNAc_Kinase"/>
</dbReference>
<gene>
    <name evidence="1" type="ORF">GCM10023186_20170</name>
</gene>
<comment type="caution">
    <text evidence="1">The sequence shown here is derived from an EMBL/GenBank/DDBJ whole genome shotgun (WGS) entry which is preliminary data.</text>
</comment>
<evidence type="ECO:0000313" key="2">
    <source>
        <dbReference type="Proteomes" id="UP001500454"/>
    </source>
</evidence>
<dbReference type="PANTHER" id="PTHR43190">
    <property type="entry name" value="N-ACETYL-D-GLUCOSAMINE KINASE"/>
    <property type="match status" value="1"/>
</dbReference>
<dbReference type="SUPFAM" id="SSF53067">
    <property type="entry name" value="Actin-like ATPase domain"/>
    <property type="match status" value="2"/>
</dbReference>
<dbReference type="CDD" id="cd24079">
    <property type="entry name" value="ASKHA_NBD_PG1100-like"/>
    <property type="match status" value="1"/>
</dbReference>
<accession>A0ABP8IZE0</accession>
<sequence length="297" mass="32755">MILIADGGSTKTTWCQLDSADTDQRVHFSTEGYNPYFISTEGIAASLDANLPDTLPREQVTDVSYYGAGCSTPANVEIVVRAMRQIFPKAKVYVSHDLLAAARALLGRNSGFAAILGTGTNSCIYNGQQVAHNIDSLGYFLGDEGSGSWIGKRLLRDYMRGLLPDGLQAAFKEQYGFDNEEIFDRVYNKPLPNRFLASFSKFAYDHNNVSYCRDIVVEGFEAFFKNLVTQYPGYQGLSFNCVGSVGYNFRDALAQVARTHGMQVGKIIRSPIDDLVDYHVEALRDGIDFTATPVLKG</sequence>
<dbReference type="RefSeq" id="WP_345223811.1">
    <property type="nucleotide sequence ID" value="NZ_BAABHA010000004.1"/>
</dbReference>
<dbReference type="Gene3D" id="1.10.720.160">
    <property type="match status" value="1"/>
</dbReference>
<proteinExistence type="predicted"/>
<name>A0ABP8IZE0_9BACT</name>
<dbReference type="InterPro" id="IPR043129">
    <property type="entry name" value="ATPase_NBD"/>
</dbReference>
<reference evidence="2" key="1">
    <citation type="journal article" date="2019" name="Int. J. Syst. Evol. Microbiol.">
        <title>The Global Catalogue of Microorganisms (GCM) 10K type strain sequencing project: providing services to taxonomists for standard genome sequencing and annotation.</title>
        <authorList>
            <consortium name="The Broad Institute Genomics Platform"/>
            <consortium name="The Broad Institute Genome Sequencing Center for Infectious Disease"/>
            <person name="Wu L."/>
            <person name="Ma J."/>
        </authorList>
    </citation>
    <scope>NUCLEOTIDE SEQUENCE [LARGE SCALE GENOMIC DNA]</scope>
    <source>
        <strain evidence="2">JCM 17924</strain>
    </source>
</reference>
<dbReference type="PANTHER" id="PTHR43190:SF3">
    <property type="entry name" value="N-ACETYL-D-GLUCOSAMINE KINASE"/>
    <property type="match status" value="1"/>
</dbReference>
<evidence type="ECO:0000313" key="1">
    <source>
        <dbReference type="EMBL" id="GAA4381052.1"/>
    </source>
</evidence>
<keyword evidence="2" id="KW-1185">Reference proteome</keyword>
<dbReference type="Proteomes" id="UP001500454">
    <property type="component" value="Unassembled WGS sequence"/>
</dbReference>
<protein>
    <submittedName>
        <fullName evidence="1">ATPase</fullName>
    </submittedName>
</protein>